<evidence type="ECO:0000313" key="7">
    <source>
        <dbReference type="EMBL" id="EDP13289.1"/>
    </source>
</evidence>
<dbReference type="PANTHER" id="PTHR21716:SF68">
    <property type="entry name" value="TRANSPORT PROTEIN YTVI-RELATED"/>
    <property type="match status" value="1"/>
</dbReference>
<comment type="subcellular location">
    <subcellularLocation>
        <location evidence="1">Membrane</location>
        <topology evidence="1">Multi-pass membrane protein</topology>
    </subcellularLocation>
</comment>
<dbReference type="GO" id="GO:0016020">
    <property type="term" value="C:membrane"/>
    <property type="evidence" value="ECO:0007669"/>
    <property type="project" value="UniProtKB-SubCell"/>
</dbReference>
<feature type="transmembrane region" description="Helical" evidence="6">
    <location>
        <begin position="262"/>
        <end position="287"/>
    </location>
</feature>
<evidence type="ECO:0008006" key="9">
    <source>
        <dbReference type="Google" id="ProtNLM"/>
    </source>
</evidence>
<sequence>MRVQMKYESETGESMEKPGKKLKKLLIITGTTGAVYAGFKYLLPLVAPFFVGYILALLLRPSARFLSYRMRVTVKGKRYHMPIGVIGGVEFLAVLSVLGTVLYRGALKLCAEGKLLMVQLPVWLEQFDLWLTGNCHRVEHAMGLRPGCVADMAGDMLYHMVDTCKTAAMPFLMANSMSVISCLAKAAIVSLVVFLAAILSLQEMEDLRDRRDQSAFRKEFNMIGSRLVQTGKAWFRSQGIILFITTGLCIGGMFLIRNPYYIMAGIGIGILDALPIFGTGTVLIPWAVFRLAVGDWKQALVLTAIYLVCYFVRQILEVRMMGGQVGLSPLETLASVYVGLELFGFFGFILGPLGLLLIEDMVEAWTKEEETET</sequence>
<keyword evidence="5 6" id="KW-0472">Membrane</keyword>
<name>A8S310_ENTBW</name>
<dbReference type="eggNOG" id="COG0628">
    <property type="taxonomic scope" value="Bacteria"/>
</dbReference>
<evidence type="ECO:0000256" key="6">
    <source>
        <dbReference type="SAM" id="Phobius"/>
    </source>
</evidence>
<feature type="transmembrane region" description="Helical" evidence="6">
    <location>
        <begin position="336"/>
        <end position="358"/>
    </location>
</feature>
<dbReference type="PANTHER" id="PTHR21716">
    <property type="entry name" value="TRANSMEMBRANE PROTEIN"/>
    <property type="match status" value="1"/>
</dbReference>
<feature type="transmembrane region" description="Helical" evidence="6">
    <location>
        <begin position="299"/>
        <end position="316"/>
    </location>
</feature>
<dbReference type="PaxDb" id="411902-CLOBOL_06455"/>
<protein>
    <recommendedName>
        <fullName evidence="9">AI-2E family transporter</fullName>
    </recommendedName>
</protein>
<feature type="transmembrane region" description="Helical" evidence="6">
    <location>
        <begin position="178"/>
        <end position="201"/>
    </location>
</feature>
<comment type="caution">
    <text evidence="7">The sequence shown here is derived from an EMBL/GenBank/DDBJ whole genome shotgun (WGS) entry which is preliminary data.</text>
</comment>
<evidence type="ECO:0000256" key="4">
    <source>
        <dbReference type="ARBA" id="ARBA00022989"/>
    </source>
</evidence>
<gene>
    <name evidence="7" type="ORF">CLOBOL_06455</name>
</gene>
<feature type="transmembrane region" description="Helical" evidence="6">
    <location>
        <begin position="239"/>
        <end position="256"/>
    </location>
</feature>
<dbReference type="EMBL" id="ABCC02000052">
    <property type="protein sequence ID" value="EDP13289.1"/>
    <property type="molecule type" value="Genomic_DNA"/>
</dbReference>
<evidence type="ECO:0000256" key="5">
    <source>
        <dbReference type="ARBA" id="ARBA00023136"/>
    </source>
</evidence>
<comment type="similarity">
    <text evidence="2">Belongs to the autoinducer-2 exporter (AI-2E) (TC 2.A.86) family.</text>
</comment>
<organism evidence="7 8">
    <name type="scientific">Enterocloster bolteae (strain ATCC BAA-613 / DSM 15670 / CCUG 46953 / JCM 12243 / WAL 16351)</name>
    <name type="common">Clostridium bolteae</name>
    <dbReference type="NCBI Taxonomy" id="411902"/>
    <lineage>
        <taxon>Bacteria</taxon>
        <taxon>Bacillati</taxon>
        <taxon>Bacillota</taxon>
        <taxon>Clostridia</taxon>
        <taxon>Lachnospirales</taxon>
        <taxon>Lachnospiraceae</taxon>
        <taxon>Enterocloster</taxon>
    </lineage>
</organism>
<evidence type="ECO:0000313" key="8">
    <source>
        <dbReference type="Proteomes" id="UP000005396"/>
    </source>
</evidence>
<dbReference type="Proteomes" id="UP000005396">
    <property type="component" value="Unassembled WGS sequence"/>
</dbReference>
<reference evidence="7 8" key="1">
    <citation type="submission" date="2007-08" db="EMBL/GenBank/DDBJ databases">
        <authorList>
            <person name="Fulton L."/>
            <person name="Clifton S."/>
            <person name="Fulton B."/>
            <person name="Xu J."/>
            <person name="Minx P."/>
            <person name="Pepin K.H."/>
            <person name="Johnson M."/>
            <person name="Thiruvilangam P."/>
            <person name="Bhonagiri V."/>
            <person name="Nash W.E."/>
            <person name="Mardis E.R."/>
            <person name="Wilson R.K."/>
        </authorList>
    </citation>
    <scope>NUCLEOTIDE SEQUENCE [LARGE SCALE GENOMIC DNA]</scope>
    <source>
        <strain evidence="8">ATCC BAA-613 / DSM 15670 / CCUG 46953 / JCM 12243 / WAL 16351</strain>
    </source>
</reference>
<dbReference type="HOGENOM" id="CLU_031275_4_0_9"/>
<dbReference type="AlphaFoldDB" id="A8S310"/>
<proteinExistence type="inferred from homology"/>
<feature type="transmembrane region" description="Helical" evidence="6">
    <location>
        <begin position="45"/>
        <end position="63"/>
    </location>
</feature>
<dbReference type="GO" id="GO:0055085">
    <property type="term" value="P:transmembrane transport"/>
    <property type="evidence" value="ECO:0007669"/>
    <property type="project" value="TreeGrafter"/>
</dbReference>
<feature type="transmembrane region" description="Helical" evidence="6">
    <location>
        <begin position="83"/>
        <end position="103"/>
    </location>
</feature>
<accession>A8S310</accession>
<evidence type="ECO:0000256" key="1">
    <source>
        <dbReference type="ARBA" id="ARBA00004141"/>
    </source>
</evidence>
<reference evidence="7 8" key="2">
    <citation type="submission" date="2007-09" db="EMBL/GenBank/DDBJ databases">
        <title>Draft genome sequence of Clostridium bolteae (ATCC BAA-613).</title>
        <authorList>
            <person name="Sudarsanam P."/>
            <person name="Ley R."/>
            <person name="Guruge J."/>
            <person name="Turnbaugh P.J."/>
            <person name="Mahowald M."/>
            <person name="Liep D."/>
            <person name="Gordon J."/>
        </authorList>
    </citation>
    <scope>NUCLEOTIDE SEQUENCE [LARGE SCALE GENOMIC DNA]</scope>
    <source>
        <strain evidence="8">ATCC BAA-613 / DSM 15670 / CCUG 46953 / JCM 12243 / WAL 16351</strain>
    </source>
</reference>
<evidence type="ECO:0000256" key="2">
    <source>
        <dbReference type="ARBA" id="ARBA00009773"/>
    </source>
</evidence>
<keyword evidence="3 6" id="KW-0812">Transmembrane</keyword>
<evidence type="ECO:0000256" key="3">
    <source>
        <dbReference type="ARBA" id="ARBA00022692"/>
    </source>
</evidence>
<dbReference type="Pfam" id="PF01594">
    <property type="entry name" value="AI-2E_transport"/>
    <property type="match status" value="1"/>
</dbReference>
<dbReference type="InterPro" id="IPR002549">
    <property type="entry name" value="AI-2E-like"/>
</dbReference>
<keyword evidence="4 6" id="KW-1133">Transmembrane helix</keyword>